<dbReference type="Proteomes" id="UP001381693">
    <property type="component" value="Unassembled WGS sequence"/>
</dbReference>
<organism evidence="2 3">
    <name type="scientific">Halocaridina rubra</name>
    <name type="common">Hawaiian red shrimp</name>
    <dbReference type="NCBI Taxonomy" id="373956"/>
    <lineage>
        <taxon>Eukaryota</taxon>
        <taxon>Metazoa</taxon>
        <taxon>Ecdysozoa</taxon>
        <taxon>Arthropoda</taxon>
        <taxon>Crustacea</taxon>
        <taxon>Multicrustacea</taxon>
        <taxon>Malacostraca</taxon>
        <taxon>Eumalacostraca</taxon>
        <taxon>Eucarida</taxon>
        <taxon>Decapoda</taxon>
        <taxon>Pleocyemata</taxon>
        <taxon>Caridea</taxon>
        <taxon>Atyoidea</taxon>
        <taxon>Atyidae</taxon>
        <taxon>Halocaridina</taxon>
    </lineage>
</organism>
<feature type="non-terminal residue" evidence="2">
    <location>
        <position position="142"/>
    </location>
</feature>
<sequence>MTATPIPLGTLVLYTATTTRLTMYAAENNNSYNLVQASTGFFIKMDLSTTWAAARSNCRAEGFGMFTPTTLESLRSHLDIFGPFWTGTSDTDSEGSYVSEEGAPMPSNNGMYCANEPNNAGGNEDCIEAVGSPGCLNDRNCG</sequence>
<reference evidence="2 3" key="1">
    <citation type="submission" date="2023-11" db="EMBL/GenBank/DDBJ databases">
        <title>Halocaridina rubra genome assembly.</title>
        <authorList>
            <person name="Smith C."/>
        </authorList>
    </citation>
    <scope>NUCLEOTIDE SEQUENCE [LARGE SCALE GENOMIC DNA]</scope>
    <source>
        <strain evidence="2">EP-1</strain>
        <tissue evidence="2">Whole</tissue>
    </source>
</reference>
<dbReference type="InterPro" id="IPR001304">
    <property type="entry name" value="C-type_lectin-like"/>
</dbReference>
<dbReference type="PROSITE" id="PS50041">
    <property type="entry name" value="C_TYPE_LECTIN_2"/>
    <property type="match status" value="1"/>
</dbReference>
<dbReference type="InterPro" id="IPR016186">
    <property type="entry name" value="C-type_lectin-like/link_sf"/>
</dbReference>
<evidence type="ECO:0000313" key="3">
    <source>
        <dbReference type="Proteomes" id="UP001381693"/>
    </source>
</evidence>
<name>A0AAN8XC27_HALRR</name>
<dbReference type="AlphaFoldDB" id="A0AAN8XC27"/>
<evidence type="ECO:0000259" key="1">
    <source>
        <dbReference type="PROSITE" id="PS50041"/>
    </source>
</evidence>
<proteinExistence type="predicted"/>
<evidence type="ECO:0000313" key="2">
    <source>
        <dbReference type="EMBL" id="KAK7078573.1"/>
    </source>
</evidence>
<dbReference type="Pfam" id="PF00059">
    <property type="entry name" value="Lectin_C"/>
    <property type="match status" value="1"/>
</dbReference>
<dbReference type="EMBL" id="JAXCGZ010007765">
    <property type="protein sequence ID" value="KAK7078573.1"/>
    <property type="molecule type" value="Genomic_DNA"/>
</dbReference>
<protein>
    <recommendedName>
        <fullName evidence="1">C-type lectin domain-containing protein</fullName>
    </recommendedName>
</protein>
<feature type="domain" description="C-type lectin" evidence="1">
    <location>
        <begin position="41"/>
        <end position="142"/>
    </location>
</feature>
<gene>
    <name evidence="2" type="ORF">SK128_000444</name>
</gene>
<accession>A0AAN8XC27</accession>
<dbReference type="Gene3D" id="3.10.100.10">
    <property type="entry name" value="Mannose-Binding Protein A, subunit A"/>
    <property type="match status" value="1"/>
</dbReference>
<dbReference type="SUPFAM" id="SSF56436">
    <property type="entry name" value="C-type lectin-like"/>
    <property type="match status" value="1"/>
</dbReference>
<dbReference type="InterPro" id="IPR016187">
    <property type="entry name" value="CTDL_fold"/>
</dbReference>
<keyword evidence="3" id="KW-1185">Reference proteome</keyword>
<comment type="caution">
    <text evidence="2">The sequence shown here is derived from an EMBL/GenBank/DDBJ whole genome shotgun (WGS) entry which is preliminary data.</text>
</comment>